<dbReference type="OMA" id="WVFEESL"/>
<dbReference type="KEGG" id="nvi:100124004"/>
<evidence type="ECO:0000256" key="3">
    <source>
        <dbReference type="ARBA" id="ARBA00016301"/>
    </source>
</evidence>
<evidence type="ECO:0000313" key="11">
    <source>
        <dbReference type="EnsemblMetazoa" id="XP_001607803"/>
    </source>
</evidence>
<accession>A0A7M7GA63</accession>
<organism evidence="11 12">
    <name type="scientific">Nasonia vitripennis</name>
    <name type="common">Parasitic wasp</name>
    <dbReference type="NCBI Taxonomy" id="7425"/>
    <lineage>
        <taxon>Eukaryota</taxon>
        <taxon>Metazoa</taxon>
        <taxon>Ecdysozoa</taxon>
        <taxon>Arthropoda</taxon>
        <taxon>Hexapoda</taxon>
        <taxon>Insecta</taxon>
        <taxon>Pterygota</taxon>
        <taxon>Neoptera</taxon>
        <taxon>Endopterygota</taxon>
        <taxon>Hymenoptera</taxon>
        <taxon>Apocrita</taxon>
        <taxon>Proctotrupomorpha</taxon>
        <taxon>Chalcidoidea</taxon>
        <taxon>Pteromalidae</taxon>
        <taxon>Pteromalinae</taxon>
        <taxon>Nasonia</taxon>
    </lineage>
</organism>
<dbReference type="GO" id="GO:0000287">
    <property type="term" value="F:magnesium ion binding"/>
    <property type="evidence" value="ECO:0007669"/>
    <property type="project" value="InterPro"/>
</dbReference>
<feature type="domain" description="4'-phosphopantetheinyl transferase N-terminal" evidence="10">
    <location>
        <begin position="13"/>
        <end position="108"/>
    </location>
</feature>
<comment type="similarity">
    <text evidence="1">Belongs to the P-Pant transferase superfamily. AcpS family.</text>
</comment>
<dbReference type="InterPro" id="IPR037143">
    <property type="entry name" value="4-PPantetheinyl_Trfase_dom_sf"/>
</dbReference>
<dbReference type="SMR" id="A0A7M7GA63"/>
<dbReference type="Pfam" id="PF01648">
    <property type="entry name" value="ACPS"/>
    <property type="match status" value="1"/>
</dbReference>
<dbReference type="EC" id="2.7.8.7" evidence="2"/>
<dbReference type="PANTHER" id="PTHR12215:SF10">
    <property type="entry name" value="L-AMINOADIPATE-SEMIALDEHYDE DEHYDROGENASE-PHOSPHOPANTETHEINYL TRANSFERASE"/>
    <property type="match status" value="1"/>
</dbReference>
<dbReference type="GO" id="GO:0019878">
    <property type="term" value="P:lysine biosynthetic process via aminoadipic acid"/>
    <property type="evidence" value="ECO:0007669"/>
    <property type="project" value="TreeGrafter"/>
</dbReference>
<evidence type="ECO:0000256" key="5">
    <source>
        <dbReference type="ARBA" id="ARBA00030484"/>
    </source>
</evidence>
<evidence type="ECO:0000256" key="2">
    <source>
        <dbReference type="ARBA" id="ARBA00013172"/>
    </source>
</evidence>
<dbReference type="InParanoid" id="A0A7M7GA63"/>
<evidence type="ECO:0000259" key="10">
    <source>
        <dbReference type="Pfam" id="PF22624"/>
    </source>
</evidence>
<dbReference type="Pfam" id="PF22624">
    <property type="entry name" value="AASDHPPT_N"/>
    <property type="match status" value="1"/>
</dbReference>
<protein>
    <recommendedName>
        <fullName evidence="3">L-aminoadipate-semialdehyde dehydrogenase-phosphopantetheinyl transferase</fullName>
        <ecNumber evidence="2">2.7.8.7</ecNumber>
    </recommendedName>
    <alternativeName>
        <fullName evidence="5">4'-phosphopantetheinyl transferase</fullName>
    </alternativeName>
    <alternativeName>
        <fullName evidence="6">Alpha-aminoadipic semialdehyde dehydrogenase-phosphopantetheinyl transferase</fullName>
    </alternativeName>
</protein>
<feature type="domain" description="4'-phosphopantetheinyl transferase" evidence="9">
    <location>
        <begin position="113"/>
        <end position="230"/>
    </location>
</feature>
<evidence type="ECO:0000313" key="12">
    <source>
        <dbReference type="Proteomes" id="UP000002358"/>
    </source>
</evidence>
<comment type="catalytic activity">
    <reaction evidence="7">
        <text>apo-[ACP] + CoA = holo-[ACP] + adenosine 3',5'-bisphosphate + H(+)</text>
        <dbReference type="Rhea" id="RHEA:12068"/>
        <dbReference type="Rhea" id="RHEA-COMP:9685"/>
        <dbReference type="Rhea" id="RHEA-COMP:9690"/>
        <dbReference type="ChEBI" id="CHEBI:15378"/>
        <dbReference type="ChEBI" id="CHEBI:29999"/>
        <dbReference type="ChEBI" id="CHEBI:57287"/>
        <dbReference type="ChEBI" id="CHEBI:58343"/>
        <dbReference type="ChEBI" id="CHEBI:64479"/>
        <dbReference type="EC" id="2.7.8.7"/>
    </reaction>
    <physiologicalReaction direction="left-to-right" evidence="7">
        <dbReference type="Rhea" id="RHEA:12069"/>
    </physiologicalReaction>
</comment>
<comment type="catalytic activity">
    <reaction evidence="8">
        <text>apo-[ACP] + acetyl-CoA = acetyl-[ACP] + adenosine 3',5'-bisphosphate + H(+)</text>
        <dbReference type="Rhea" id="RHEA:46564"/>
        <dbReference type="Rhea" id="RHEA-COMP:9621"/>
        <dbReference type="Rhea" id="RHEA-COMP:9690"/>
        <dbReference type="ChEBI" id="CHEBI:15378"/>
        <dbReference type="ChEBI" id="CHEBI:29999"/>
        <dbReference type="ChEBI" id="CHEBI:57288"/>
        <dbReference type="ChEBI" id="CHEBI:58343"/>
        <dbReference type="ChEBI" id="CHEBI:78446"/>
    </reaction>
    <physiologicalReaction direction="left-to-right" evidence="8">
        <dbReference type="Rhea" id="RHEA:46565"/>
    </physiologicalReaction>
</comment>
<evidence type="ECO:0000259" key="9">
    <source>
        <dbReference type="Pfam" id="PF01648"/>
    </source>
</evidence>
<dbReference type="FunCoup" id="A0A7M7GA63">
    <property type="interactions" value="751"/>
</dbReference>
<dbReference type="Gene3D" id="3.90.470.20">
    <property type="entry name" value="4'-phosphopantetheinyl transferase domain"/>
    <property type="match status" value="2"/>
</dbReference>
<dbReference type="PANTHER" id="PTHR12215">
    <property type="entry name" value="PHOSPHOPANTETHEINE TRANSFERASE"/>
    <property type="match status" value="1"/>
</dbReference>
<dbReference type="InterPro" id="IPR008278">
    <property type="entry name" value="4-PPantetheinyl_Trfase_dom"/>
</dbReference>
<evidence type="ECO:0000256" key="6">
    <source>
        <dbReference type="ARBA" id="ARBA00033443"/>
    </source>
</evidence>
<dbReference type="SUPFAM" id="SSF56214">
    <property type="entry name" value="4'-phosphopantetheinyl transferase"/>
    <property type="match status" value="2"/>
</dbReference>
<proteinExistence type="inferred from homology"/>
<dbReference type="Proteomes" id="UP000002358">
    <property type="component" value="Chromosome 5"/>
</dbReference>
<keyword evidence="4" id="KW-0808">Transferase</keyword>
<evidence type="ECO:0000256" key="1">
    <source>
        <dbReference type="ARBA" id="ARBA00006195"/>
    </source>
</evidence>
<gene>
    <name evidence="11" type="primary">100124004</name>
</gene>
<dbReference type="OrthoDB" id="26719at2759"/>
<dbReference type="AlphaFoldDB" id="A0A7M7GA63"/>
<dbReference type="InterPro" id="IPR050559">
    <property type="entry name" value="P-Pant_transferase_sf"/>
</dbReference>
<dbReference type="GO" id="GO:0008897">
    <property type="term" value="F:holo-[acyl-carrier-protein] synthase activity"/>
    <property type="evidence" value="ECO:0007669"/>
    <property type="project" value="UniProtKB-EC"/>
</dbReference>
<evidence type="ECO:0000256" key="7">
    <source>
        <dbReference type="ARBA" id="ARBA00048641"/>
    </source>
</evidence>
<evidence type="ECO:0000256" key="4">
    <source>
        <dbReference type="ARBA" id="ARBA00022679"/>
    </source>
</evidence>
<dbReference type="GO" id="GO:0005829">
    <property type="term" value="C:cytosol"/>
    <property type="evidence" value="ECO:0007669"/>
    <property type="project" value="TreeGrafter"/>
</dbReference>
<evidence type="ECO:0000256" key="8">
    <source>
        <dbReference type="ARBA" id="ARBA00048794"/>
    </source>
</evidence>
<reference evidence="11" key="1">
    <citation type="submission" date="2021-01" db="UniProtKB">
        <authorList>
            <consortium name="EnsemblMetazoa"/>
        </authorList>
    </citation>
    <scope>IDENTIFICATION</scope>
</reference>
<dbReference type="InterPro" id="IPR055066">
    <property type="entry name" value="AASDHPPT_N"/>
</dbReference>
<dbReference type="FunFam" id="3.90.470.20:FF:000003">
    <property type="entry name" value="L-aminoadipate-semialdehyde dehydrogenase-phosphopantetheinyl transferase"/>
    <property type="match status" value="1"/>
</dbReference>
<dbReference type="EnsemblMetazoa" id="XM_001607753">
    <property type="protein sequence ID" value="XP_001607803"/>
    <property type="gene ID" value="LOC100124004"/>
</dbReference>
<sequence>MSSSVRWAFNLAKWEPSEQEFSFAVSCLQVDEKARLDKFVYKKDVKASLIGRLLMRKYVSETAGIPYNTVEFSRDNYDKPTYKALPDTPKVNFNISHHGSYTVLAGEIESRTVGVDIMKLEYTGGKALNEFFRIMNRNFTSDEWKTIRGTNISEQKQIANFCRNWALKESYTKALSIGVSADLNKLNFKIQSELQENRITRDTCLYVNDKKQDYTFEESLIDKDHCVAVALDSTDFDTNSSICDNFFKVLNFQQVMDKSVPRSSPDLEYTKRFFLKEQCPS</sequence>
<name>A0A7M7GA63_NASVI</name>
<keyword evidence="12" id="KW-1185">Reference proteome</keyword>